<dbReference type="GeneID" id="28831389"/>
<evidence type="ECO:0000313" key="8">
    <source>
        <dbReference type="EMBL" id="KUJ08327.1"/>
    </source>
</evidence>
<feature type="transmembrane region" description="Helical" evidence="6">
    <location>
        <begin position="103"/>
        <end position="121"/>
    </location>
</feature>
<dbReference type="AlphaFoldDB" id="A0A132B9H8"/>
<sequence>MTPRSNVSTSSGNGRLPLECPASIDEHALVTRIDRRLLPMLFVIYVAAFLDRVNISNALTMSLPKDLKLVGVQKNIALTIFFIPYILFEIPSNILMKRFRPRVWLSGCILAFGIVMLGQGFVTTYRGLLVTRFFLGLAEAGIFPGSFYLISVWYKREESQKRFTLYWCSVLIATAFGGLLASAIANMDGIRGHHNWQWIFILEGTSTIVVGIVAFFCVADFPENAKWLNVEERKFVIARARSMDEAQDVTPRDVLAFFKDIGNVLGGVMYLGVVIPIYSFAYFTPTIIRTYGYSVVQTQLHSVPPVAAAMVLCLITAYLSDRAKVRSPFIAFGIALTVSGLSILMTVHHNLAVEYAGICLVAMGTFSSGAVIVCWYVMNLRSHAERAIGTAWMIGFGNCGGIIATFSFLQADAPYYHTGYSICMGATCICTAAAILYCGSAWRKNASSRGETGNGRTFQY</sequence>
<keyword evidence="5 6" id="KW-0472">Membrane</keyword>
<dbReference type="KEGG" id="psco:LY89DRAFT_765186"/>
<feature type="transmembrane region" description="Helical" evidence="6">
    <location>
        <begin position="390"/>
        <end position="409"/>
    </location>
</feature>
<dbReference type="PANTHER" id="PTHR43791:SF46">
    <property type="entry name" value="MAJOR FACILITATOR SUPERFAMILY (MFS) PROFILE DOMAIN-CONTAINING PROTEIN-RELATED"/>
    <property type="match status" value="1"/>
</dbReference>
<feature type="domain" description="Major facilitator superfamily (MFS) profile" evidence="7">
    <location>
        <begin position="37"/>
        <end position="460"/>
    </location>
</feature>
<dbReference type="PROSITE" id="PS50850">
    <property type="entry name" value="MFS"/>
    <property type="match status" value="1"/>
</dbReference>
<comment type="subcellular location">
    <subcellularLocation>
        <location evidence="1">Membrane</location>
        <topology evidence="1">Multi-pass membrane protein</topology>
    </subcellularLocation>
</comment>
<evidence type="ECO:0000256" key="1">
    <source>
        <dbReference type="ARBA" id="ARBA00004141"/>
    </source>
</evidence>
<feature type="transmembrane region" description="Helical" evidence="6">
    <location>
        <begin position="415"/>
        <end position="439"/>
    </location>
</feature>
<feature type="transmembrane region" description="Helical" evidence="6">
    <location>
        <begin position="37"/>
        <end position="55"/>
    </location>
</feature>
<evidence type="ECO:0000256" key="5">
    <source>
        <dbReference type="ARBA" id="ARBA00023136"/>
    </source>
</evidence>
<evidence type="ECO:0000256" key="4">
    <source>
        <dbReference type="ARBA" id="ARBA00022989"/>
    </source>
</evidence>
<keyword evidence="2" id="KW-0813">Transport</keyword>
<dbReference type="InterPro" id="IPR036259">
    <property type="entry name" value="MFS_trans_sf"/>
</dbReference>
<accession>A0A132B9H8</accession>
<dbReference type="InParanoid" id="A0A132B9H8"/>
<proteinExistence type="predicted"/>
<dbReference type="GO" id="GO:0005886">
    <property type="term" value="C:plasma membrane"/>
    <property type="evidence" value="ECO:0007669"/>
    <property type="project" value="TreeGrafter"/>
</dbReference>
<dbReference type="GO" id="GO:0022857">
    <property type="term" value="F:transmembrane transporter activity"/>
    <property type="evidence" value="ECO:0007669"/>
    <property type="project" value="InterPro"/>
</dbReference>
<feature type="transmembrane region" description="Helical" evidence="6">
    <location>
        <begin position="355"/>
        <end position="378"/>
    </location>
</feature>
<name>A0A132B9H8_MOLSC</name>
<evidence type="ECO:0000256" key="2">
    <source>
        <dbReference type="ARBA" id="ARBA00022448"/>
    </source>
</evidence>
<dbReference type="FunFam" id="1.20.1250.20:FF:000013">
    <property type="entry name" value="MFS general substrate transporter"/>
    <property type="match status" value="1"/>
</dbReference>
<dbReference type="Gene3D" id="1.20.1250.20">
    <property type="entry name" value="MFS general substrate transporter like domains"/>
    <property type="match status" value="2"/>
</dbReference>
<dbReference type="InterPro" id="IPR020846">
    <property type="entry name" value="MFS_dom"/>
</dbReference>
<dbReference type="RefSeq" id="XP_018062682.1">
    <property type="nucleotide sequence ID" value="XM_018221663.1"/>
</dbReference>
<feature type="transmembrane region" description="Helical" evidence="6">
    <location>
        <begin position="329"/>
        <end position="349"/>
    </location>
</feature>
<dbReference type="FunFam" id="1.20.1250.20:FF:000034">
    <property type="entry name" value="MFS general substrate transporter"/>
    <property type="match status" value="1"/>
</dbReference>
<evidence type="ECO:0000256" key="6">
    <source>
        <dbReference type="SAM" id="Phobius"/>
    </source>
</evidence>
<dbReference type="PANTHER" id="PTHR43791">
    <property type="entry name" value="PERMEASE-RELATED"/>
    <property type="match status" value="1"/>
</dbReference>
<keyword evidence="9" id="KW-1185">Reference proteome</keyword>
<gene>
    <name evidence="8" type="ORF">LY89DRAFT_765186</name>
</gene>
<feature type="transmembrane region" description="Helical" evidence="6">
    <location>
        <begin position="303"/>
        <end position="320"/>
    </location>
</feature>
<dbReference type="Proteomes" id="UP000070700">
    <property type="component" value="Unassembled WGS sequence"/>
</dbReference>
<protein>
    <submittedName>
        <fullName evidence="8">Putative allantoate permease</fullName>
    </submittedName>
</protein>
<evidence type="ECO:0000259" key="7">
    <source>
        <dbReference type="PROSITE" id="PS50850"/>
    </source>
</evidence>
<dbReference type="InterPro" id="IPR011701">
    <property type="entry name" value="MFS"/>
</dbReference>
<dbReference type="EMBL" id="KQ947436">
    <property type="protein sequence ID" value="KUJ08327.1"/>
    <property type="molecule type" value="Genomic_DNA"/>
</dbReference>
<dbReference type="OrthoDB" id="2985014at2759"/>
<reference evidence="8 9" key="1">
    <citation type="submission" date="2015-10" db="EMBL/GenBank/DDBJ databases">
        <title>Full genome of DAOMC 229536 Phialocephala scopiformis, a fungal endophyte of spruce producing the potent anti-insectan compound rugulosin.</title>
        <authorList>
            <consortium name="DOE Joint Genome Institute"/>
            <person name="Walker A.K."/>
            <person name="Frasz S.L."/>
            <person name="Seifert K.A."/>
            <person name="Miller J.D."/>
            <person name="Mondo S.J."/>
            <person name="Labutti K."/>
            <person name="Lipzen A."/>
            <person name="Dockter R."/>
            <person name="Kennedy M."/>
            <person name="Grigoriev I.V."/>
            <person name="Spatafora J.W."/>
        </authorList>
    </citation>
    <scope>NUCLEOTIDE SEQUENCE [LARGE SCALE GENOMIC DNA]</scope>
    <source>
        <strain evidence="8 9">CBS 120377</strain>
    </source>
</reference>
<evidence type="ECO:0000313" key="9">
    <source>
        <dbReference type="Proteomes" id="UP000070700"/>
    </source>
</evidence>
<organism evidence="8 9">
    <name type="scientific">Mollisia scopiformis</name>
    <name type="common">Conifer needle endophyte fungus</name>
    <name type="synonym">Phialocephala scopiformis</name>
    <dbReference type="NCBI Taxonomy" id="149040"/>
    <lineage>
        <taxon>Eukaryota</taxon>
        <taxon>Fungi</taxon>
        <taxon>Dikarya</taxon>
        <taxon>Ascomycota</taxon>
        <taxon>Pezizomycotina</taxon>
        <taxon>Leotiomycetes</taxon>
        <taxon>Helotiales</taxon>
        <taxon>Mollisiaceae</taxon>
        <taxon>Mollisia</taxon>
    </lineage>
</organism>
<evidence type="ECO:0000256" key="3">
    <source>
        <dbReference type="ARBA" id="ARBA00022692"/>
    </source>
</evidence>
<keyword evidence="4 6" id="KW-1133">Transmembrane helix</keyword>
<keyword evidence="3 6" id="KW-0812">Transmembrane</keyword>
<feature type="transmembrane region" description="Helical" evidence="6">
    <location>
        <begin position="165"/>
        <end position="184"/>
    </location>
</feature>
<feature type="transmembrane region" description="Helical" evidence="6">
    <location>
        <begin position="196"/>
        <end position="219"/>
    </location>
</feature>
<feature type="transmembrane region" description="Helical" evidence="6">
    <location>
        <begin position="133"/>
        <end position="153"/>
    </location>
</feature>
<feature type="transmembrane region" description="Helical" evidence="6">
    <location>
        <begin position="261"/>
        <end position="283"/>
    </location>
</feature>
<feature type="transmembrane region" description="Helical" evidence="6">
    <location>
        <begin position="75"/>
        <end position="96"/>
    </location>
</feature>
<dbReference type="Pfam" id="PF07690">
    <property type="entry name" value="MFS_1"/>
    <property type="match status" value="1"/>
</dbReference>
<dbReference type="SUPFAM" id="SSF103473">
    <property type="entry name" value="MFS general substrate transporter"/>
    <property type="match status" value="1"/>
</dbReference>